<evidence type="ECO:0000259" key="2">
    <source>
        <dbReference type="Pfam" id="PF07978"/>
    </source>
</evidence>
<evidence type="ECO:0000256" key="1">
    <source>
        <dbReference type="ARBA" id="ARBA00005291"/>
    </source>
</evidence>
<feature type="domain" description="NIPSNAP" evidence="2">
    <location>
        <begin position="224"/>
        <end position="321"/>
    </location>
</feature>
<evidence type="ECO:0000313" key="3">
    <source>
        <dbReference type="EMBL" id="ODQ65137.1"/>
    </source>
</evidence>
<dbReference type="Gene3D" id="3.30.70.100">
    <property type="match status" value="2"/>
</dbReference>
<dbReference type="OrthoDB" id="10262843at2759"/>
<sequence>MSNQLTAGFSCRSVLFSTWIKAYRPSLFTKIPYKYGLNSKSFSFSSSSLLYSSFKPSTFRFLSLAKNIFYGAPGLKELTDEVTVEDIDNTVYEVVTHHVKPGREAEYLKLIAPIYKQINFISTASSNLQLASNYRGTQLVGSWRQTTGDIDSYIHIWKYPSYYDYYHGNTVIKNCDHCKPLFSSKFSNLLRSRRLELVQAVGFPLWKTQANQDTATEKPLNNIFELRIYNLKPGKFYQWEHTWQQGLQCRQDVMKPFGAWFTQLGDLNKVYHLWQFESLEHRRAARQKCWDLPGWAESVEETIKVTDKMASNILVPLDFSPLK</sequence>
<dbReference type="FunFam" id="3.30.70.100:FF:000004">
    <property type="entry name" value="NIPSNAP family protein"/>
    <property type="match status" value="1"/>
</dbReference>
<dbReference type="GO" id="GO:0000423">
    <property type="term" value="P:mitophagy"/>
    <property type="evidence" value="ECO:0007669"/>
    <property type="project" value="UniProtKB-ARBA"/>
</dbReference>
<dbReference type="SUPFAM" id="SSF54909">
    <property type="entry name" value="Dimeric alpha+beta barrel"/>
    <property type="match status" value="2"/>
</dbReference>
<accession>A0A1E3PJW3</accession>
<dbReference type="Proteomes" id="UP000095009">
    <property type="component" value="Unassembled WGS sequence"/>
</dbReference>
<organism evidence="3 4">
    <name type="scientific">Nadsonia fulvescens var. elongata DSM 6958</name>
    <dbReference type="NCBI Taxonomy" id="857566"/>
    <lineage>
        <taxon>Eukaryota</taxon>
        <taxon>Fungi</taxon>
        <taxon>Dikarya</taxon>
        <taxon>Ascomycota</taxon>
        <taxon>Saccharomycotina</taxon>
        <taxon>Dipodascomycetes</taxon>
        <taxon>Dipodascales</taxon>
        <taxon>Dipodascales incertae sedis</taxon>
        <taxon>Nadsonia</taxon>
    </lineage>
</organism>
<dbReference type="InterPro" id="IPR012577">
    <property type="entry name" value="NIPSNAP"/>
</dbReference>
<dbReference type="InterPro" id="IPR011008">
    <property type="entry name" value="Dimeric_a/b-barrel"/>
</dbReference>
<gene>
    <name evidence="3" type="ORF">NADFUDRAFT_46884</name>
</gene>
<dbReference type="AlphaFoldDB" id="A0A1E3PJW3"/>
<dbReference type="Pfam" id="PF07978">
    <property type="entry name" value="NIPSNAP"/>
    <property type="match status" value="1"/>
</dbReference>
<dbReference type="STRING" id="857566.A0A1E3PJW3"/>
<keyword evidence="4" id="KW-1185">Reference proteome</keyword>
<dbReference type="PANTHER" id="PTHR21017:SF17">
    <property type="entry name" value="PROTEIN NIPSNAP"/>
    <property type="match status" value="1"/>
</dbReference>
<name>A0A1E3PJW3_9ASCO</name>
<dbReference type="GO" id="GO:0005739">
    <property type="term" value="C:mitochondrion"/>
    <property type="evidence" value="ECO:0007669"/>
    <property type="project" value="TreeGrafter"/>
</dbReference>
<proteinExistence type="inferred from homology"/>
<protein>
    <submittedName>
        <fullName evidence="3">NIPSNAP-domain-containing protein</fullName>
    </submittedName>
</protein>
<comment type="similarity">
    <text evidence="1">Belongs to the NipSnap family.</text>
</comment>
<evidence type="ECO:0000313" key="4">
    <source>
        <dbReference type="Proteomes" id="UP000095009"/>
    </source>
</evidence>
<dbReference type="InterPro" id="IPR051557">
    <property type="entry name" value="NipSnap_domain"/>
</dbReference>
<dbReference type="EMBL" id="KV454410">
    <property type="protein sequence ID" value="ODQ65137.1"/>
    <property type="molecule type" value="Genomic_DNA"/>
</dbReference>
<reference evidence="3 4" key="1">
    <citation type="journal article" date="2016" name="Proc. Natl. Acad. Sci. U.S.A.">
        <title>Comparative genomics of biotechnologically important yeasts.</title>
        <authorList>
            <person name="Riley R."/>
            <person name="Haridas S."/>
            <person name="Wolfe K.H."/>
            <person name="Lopes M.R."/>
            <person name="Hittinger C.T."/>
            <person name="Goeker M."/>
            <person name="Salamov A.A."/>
            <person name="Wisecaver J.H."/>
            <person name="Long T.M."/>
            <person name="Calvey C.H."/>
            <person name="Aerts A.L."/>
            <person name="Barry K.W."/>
            <person name="Choi C."/>
            <person name="Clum A."/>
            <person name="Coughlan A.Y."/>
            <person name="Deshpande S."/>
            <person name="Douglass A.P."/>
            <person name="Hanson S.J."/>
            <person name="Klenk H.-P."/>
            <person name="LaButti K.M."/>
            <person name="Lapidus A."/>
            <person name="Lindquist E.A."/>
            <person name="Lipzen A.M."/>
            <person name="Meier-Kolthoff J.P."/>
            <person name="Ohm R.A."/>
            <person name="Otillar R.P."/>
            <person name="Pangilinan J.L."/>
            <person name="Peng Y."/>
            <person name="Rokas A."/>
            <person name="Rosa C.A."/>
            <person name="Scheuner C."/>
            <person name="Sibirny A.A."/>
            <person name="Slot J.C."/>
            <person name="Stielow J.B."/>
            <person name="Sun H."/>
            <person name="Kurtzman C.P."/>
            <person name="Blackwell M."/>
            <person name="Grigoriev I.V."/>
            <person name="Jeffries T.W."/>
        </authorList>
    </citation>
    <scope>NUCLEOTIDE SEQUENCE [LARGE SCALE GENOMIC DNA]</scope>
    <source>
        <strain evidence="3 4">DSM 6958</strain>
    </source>
</reference>
<dbReference type="PANTHER" id="PTHR21017">
    <property type="entry name" value="NIPSNAP-RELATED"/>
    <property type="match status" value="1"/>
</dbReference>